<evidence type="ECO:0000259" key="1">
    <source>
        <dbReference type="Pfam" id="PF22649"/>
    </source>
</evidence>
<dbReference type="InterPro" id="IPR013785">
    <property type="entry name" value="Aldolase_TIM"/>
</dbReference>
<dbReference type="SUPFAM" id="SSF51569">
    <property type="entry name" value="Aldolase"/>
    <property type="match status" value="1"/>
</dbReference>
<evidence type="ECO:0000313" key="3">
    <source>
        <dbReference type="Proteomes" id="UP001235712"/>
    </source>
</evidence>
<dbReference type="Pfam" id="PF22649">
    <property type="entry name" value="Cgl0159"/>
    <property type="match status" value="1"/>
</dbReference>
<protein>
    <recommendedName>
        <fullName evidence="1">Cgl0159-like domain-containing protein</fullName>
    </recommendedName>
</protein>
<accession>A0ABT9PEM1</accession>
<organism evidence="2 3">
    <name type="scientific">Kineosporia succinea</name>
    <dbReference type="NCBI Taxonomy" id="84632"/>
    <lineage>
        <taxon>Bacteria</taxon>
        <taxon>Bacillati</taxon>
        <taxon>Actinomycetota</taxon>
        <taxon>Actinomycetes</taxon>
        <taxon>Kineosporiales</taxon>
        <taxon>Kineosporiaceae</taxon>
        <taxon>Kineosporia</taxon>
    </lineage>
</organism>
<reference evidence="2 3" key="1">
    <citation type="submission" date="2023-07" db="EMBL/GenBank/DDBJ databases">
        <title>Sequencing the genomes of 1000 actinobacteria strains.</title>
        <authorList>
            <person name="Klenk H.-P."/>
        </authorList>
    </citation>
    <scope>NUCLEOTIDE SEQUENCE [LARGE SCALE GENOMIC DNA]</scope>
    <source>
        <strain evidence="2 3">DSM 44388</strain>
    </source>
</reference>
<dbReference type="RefSeq" id="WP_307250648.1">
    <property type="nucleotide sequence ID" value="NZ_JAUSQZ010000001.1"/>
</dbReference>
<evidence type="ECO:0000313" key="2">
    <source>
        <dbReference type="EMBL" id="MDP9831157.1"/>
    </source>
</evidence>
<dbReference type="Gene3D" id="3.20.20.70">
    <property type="entry name" value="Aldolase class I"/>
    <property type="match status" value="1"/>
</dbReference>
<name>A0ABT9PEM1_9ACTN</name>
<feature type="domain" description="Cgl0159-like" evidence="1">
    <location>
        <begin position="32"/>
        <end position="284"/>
    </location>
</feature>
<sequence length="289" mass="30335">MLDLTEIRARHPERIRSAWASRTRRDLLPPDGQLLVVAADHPARGALGVRGDALAMGRRRDLLERLATALSRPGVDGVLGTADVLDDLLLMGALEGKLVFGSMNRGGLQGARFELDDRFTGYTADEIAARGLDGGKTLTRICLDDPGTVATLESTARAVDALAARGLVAMIEPFLSVRDAPSGKVRNLLDPDSTITSIGIASGLGAGSAHTWLKLPVVAELERVMESTTLPSLLLGGDPQGDPQDTYTQWAEALKLAAVRGLVVGRALLYPPDGDVAAAVDVAAGLVHG</sequence>
<proteinExistence type="predicted"/>
<dbReference type="EMBL" id="JAUSQZ010000001">
    <property type="protein sequence ID" value="MDP9831157.1"/>
    <property type="molecule type" value="Genomic_DNA"/>
</dbReference>
<comment type="caution">
    <text evidence="2">The sequence shown here is derived from an EMBL/GenBank/DDBJ whole genome shotgun (WGS) entry which is preliminary data.</text>
</comment>
<keyword evidence="3" id="KW-1185">Reference proteome</keyword>
<gene>
    <name evidence="2" type="ORF">J2S57_006906</name>
</gene>
<dbReference type="InterPro" id="IPR054574">
    <property type="entry name" value="Cgl0159_dom"/>
</dbReference>
<dbReference type="Proteomes" id="UP001235712">
    <property type="component" value="Unassembled WGS sequence"/>
</dbReference>